<dbReference type="PROSITE" id="PS00622">
    <property type="entry name" value="HTH_LUXR_1"/>
    <property type="match status" value="1"/>
</dbReference>
<name>A0ABP4I7D9_9PSEU</name>
<organism evidence="7 8">
    <name type="scientific">Pseudonocardia kongjuensis</name>
    <dbReference type="NCBI Taxonomy" id="102227"/>
    <lineage>
        <taxon>Bacteria</taxon>
        <taxon>Bacillati</taxon>
        <taxon>Actinomycetota</taxon>
        <taxon>Actinomycetes</taxon>
        <taxon>Pseudonocardiales</taxon>
        <taxon>Pseudonocardiaceae</taxon>
        <taxon>Pseudonocardia</taxon>
    </lineage>
</organism>
<dbReference type="PANTHER" id="PTHR44688:SF16">
    <property type="entry name" value="DNA-BINDING TRANSCRIPTIONAL ACTIVATOR DEVR_DOSR"/>
    <property type="match status" value="1"/>
</dbReference>
<feature type="transmembrane region" description="Helical" evidence="5">
    <location>
        <begin position="144"/>
        <end position="167"/>
    </location>
</feature>
<feature type="transmembrane region" description="Helical" evidence="5">
    <location>
        <begin position="253"/>
        <end position="272"/>
    </location>
</feature>
<feature type="transmembrane region" description="Helical" evidence="5">
    <location>
        <begin position="14"/>
        <end position="35"/>
    </location>
</feature>
<feature type="domain" description="HTH luxR-type" evidence="6">
    <location>
        <begin position="387"/>
        <end position="460"/>
    </location>
</feature>
<sequence>MTAVPIPATTRPRWFPAGIAVAGTAGIAVAVAVRWTTGTDAFPADPVGVLALAAGALAAALVRERLAGAGAATAAAHAGMLAGALLLYLFSGLCAVVAWPGGGLAGTVAVAVWNVAWVPPLVLVQLCVSAAIRTGPGRPWTHPALTALTGLAVLAALLLSEPAAPFAGLPAVAPEAWRTTLAPAGDAATLLGIGALLIVPVSLWRAALTSRAAARARVGIAAAGATTAPLTVAFCLLLAIARDPGQVEPELGSVAFLVALSGATAVGAWCALPAARGPAGPRRVAAVVRATVLSAALLAVLGVGTLLAAPGPGLGAAAVALAVALTTLVVTGAAWSGSSALIRSLLTRPAPGPAAVPPPEQRPGEQAPGIPADRGAPPGPRDAAPAPGSGPVVPGLTRRETEVLGLLAEGASNAGIAAQLVVSERTVDAHLRSVFVKLGLEQDRGVNRRVQAARVWFDTR</sequence>
<evidence type="ECO:0000256" key="2">
    <source>
        <dbReference type="ARBA" id="ARBA00023125"/>
    </source>
</evidence>
<evidence type="ECO:0000259" key="6">
    <source>
        <dbReference type="PROSITE" id="PS50043"/>
    </source>
</evidence>
<proteinExistence type="predicted"/>
<dbReference type="EMBL" id="BAAAJK010000001">
    <property type="protein sequence ID" value="GAA1379163.1"/>
    <property type="molecule type" value="Genomic_DNA"/>
</dbReference>
<keyword evidence="5" id="KW-0472">Membrane</keyword>
<dbReference type="RefSeq" id="WP_344017529.1">
    <property type="nucleotide sequence ID" value="NZ_BAAAJK010000001.1"/>
</dbReference>
<protein>
    <recommendedName>
        <fullName evidence="6">HTH luxR-type domain-containing protein</fullName>
    </recommendedName>
</protein>
<evidence type="ECO:0000256" key="4">
    <source>
        <dbReference type="SAM" id="MobiDB-lite"/>
    </source>
</evidence>
<keyword evidence="1" id="KW-0805">Transcription regulation</keyword>
<dbReference type="Pfam" id="PF00196">
    <property type="entry name" value="GerE"/>
    <property type="match status" value="1"/>
</dbReference>
<gene>
    <name evidence="7" type="ORF">GCM10009613_01410</name>
</gene>
<keyword evidence="5" id="KW-1133">Transmembrane helix</keyword>
<comment type="caution">
    <text evidence="7">The sequence shown here is derived from an EMBL/GenBank/DDBJ whole genome shotgun (WGS) entry which is preliminary data.</text>
</comment>
<evidence type="ECO:0000256" key="1">
    <source>
        <dbReference type="ARBA" id="ARBA00023015"/>
    </source>
</evidence>
<feature type="compositionally biased region" description="Pro residues" evidence="4">
    <location>
        <begin position="351"/>
        <end position="361"/>
    </location>
</feature>
<feature type="region of interest" description="Disordered" evidence="4">
    <location>
        <begin position="351"/>
        <end position="395"/>
    </location>
</feature>
<keyword evidence="2" id="KW-0238">DNA-binding</keyword>
<dbReference type="InterPro" id="IPR016032">
    <property type="entry name" value="Sig_transdc_resp-reg_C-effctor"/>
</dbReference>
<feature type="transmembrane region" description="Helical" evidence="5">
    <location>
        <begin position="314"/>
        <end position="335"/>
    </location>
</feature>
<evidence type="ECO:0000256" key="3">
    <source>
        <dbReference type="ARBA" id="ARBA00023163"/>
    </source>
</evidence>
<keyword evidence="3" id="KW-0804">Transcription</keyword>
<feature type="transmembrane region" description="Helical" evidence="5">
    <location>
        <begin position="187"/>
        <end position="208"/>
    </location>
</feature>
<feature type="transmembrane region" description="Helical" evidence="5">
    <location>
        <begin position="74"/>
        <end position="99"/>
    </location>
</feature>
<feature type="transmembrane region" description="Helical" evidence="5">
    <location>
        <begin position="111"/>
        <end position="132"/>
    </location>
</feature>
<keyword evidence="5" id="KW-0812">Transmembrane</keyword>
<evidence type="ECO:0000256" key="5">
    <source>
        <dbReference type="SAM" id="Phobius"/>
    </source>
</evidence>
<accession>A0ABP4I7D9</accession>
<dbReference type="Gene3D" id="1.10.10.10">
    <property type="entry name" value="Winged helix-like DNA-binding domain superfamily/Winged helix DNA-binding domain"/>
    <property type="match status" value="1"/>
</dbReference>
<dbReference type="InterPro" id="IPR036388">
    <property type="entry name" value="WH-like_DNA-bd_sf"/>
</dbReference>
<feature type="compositionally biased region" description="Low complexity" evidence="4">
    <location>
        <begin position="367"/>
        <end position="395"/>
    </location>
</feature>
<feature type="transmembrane region" description="Helical" evidence="5">
    <location>
        <begin position="41"/>
        <end position="62"/>
    </location>
</feature>
<dbReference type="PANTHER" id="PTHR44688">
    <property type="entry name" value="DNA-BINDING TRANSCRIPTIONAL ACTIVATOR DEVR_DOSR"/>
    <property type="match status" value="1"/>
</dbReference>
<dbReference type="PROSITE" id="PS50043">
    <property type="entry name" value="HTH_LUXR_2"/>
    <property type="match status" value="1"/>
</dbReference>
<dbReference type="SMART" id="SM00421">
    <property type="entry name" value="HTH_LUXR"/>
    <property type="match status" value="1"/>
</dbReference>
<dbReference type="InterPro" id="IPR000792">
    <property type="entry name" value="Tscrpt_reg_LuxR_C"/>
</dbReference>
<feature type="transmembrane region" description="Helical" evidence="5">
    <location>
        <begin position="220"/>
        <end position="241"/>
    </location>
</feature>
<evidence type="ECO:0000313" key="7">
    <source>
        <dbReference type="EMBL" id="GAA1379163.1"/>
    </source>
</evidence>
<dbReference type="CDD" id="cd06170">
    <property type="entry name" value="LuxR_C_like"/>
    <property type="match status" value="1"/>
</dbReference>
<keyword evidence="8" id="KW-1185">Reference proteome</keyword>
<dbReference type="Proteomes" id="UP001501414">
    <property type="component" value="Unassembled WGS sequence"/>
</dbReference>
<feature type="transmembrane region" description="Helical" evidence="5">
    <location>
        <begin position="284"/>
        <end position="308"/>
    </location>
</feature>
<dbReference type="SUPFAM" id="SSF46894">
    <property type="entry name" value="C-terminal effector domain of the bipartite response regulators"/>
    <property type="match status" value="1"/>
</dbReference>
<evidence type="ECO:0000313" key="8">
    <source>
        <dbReference type="Proteomes" id="UP001501414"/>
    </source>
</evidence>
<dbReference type="PRINTS" id="PR00038">
    <property type="entry name" value="HTHLUXR"/>
</dbReference>
<reference evidence="8" key="1">
    <citation type="journal article" date="2019" name="Int. J. Syst. Evol. Microbiol.">
        <title>The Global Catalogue of Microorganisms (GCM) 10K type strain sequencing project: providing services to taxonomists for standard genome sequencing and annotation.</title>
        <authorList>
            <consortium name="The Broad Institute Genomics Platform"/>
            <consortium name="The Broad Institute Genome Sequencing Center for Infectious Disease"/>
            <person name="Wu L."/>
            <person name="Ma J."/>
        </authorList>
    </citation>
    <scope>NUCLEOTIDE SEQUENCE [LARGE SCALE GENOMIC DNA]</scope>
    <source>
        <strain evidence="8">JCM 11896</strain>
    </source>
</reference>